<feature type="region of interest" description="Disordered" evidence="1">
    <location>
        <begin position="1"/>
        <end position="21"/>
    </location>
</feature>
<protein>
    <submittedName>
        <fullName evidence="3">Uncharacterized protein</fullName>
    </submittedName>
</protein>
<gene>
    <name evidence="3" type="ORF">MM415A02510_0008</name>
    <name evidence="2" type="ORF">MM415B00972_0008</name>
</gene>
<dbReference type="EMBL" id="MT141434">
    <property type="protein sequence ID" value="QJA61211.1"/>
    <property type="molecule type" value="Genomic_DNA"/>
</dbReference>
<dbReference type="EMBL" id="MT141998">
    <property type="protein sequence ID" value="QJA73052.1"/>
    <property type="molecule type" value="Genomic_DNA"/>
</dbReference>
<reference evidence="3" key="1">
    <citation type="submission" date="2020-03" db="EMBL/GenBank/DDBJ databases">
        <title>The deep terrestrial virosphere.</title>
        <authorList>
            <person name="Holmfeldt K."/>
            <person name="Nilsson E."/>
            <person name="Simone D."/>
            <person name="Lopez-Fernandez M."/>
            <person name="Wu X."/>
            <person name="de Brujin I."/>
            <person name="Lundin D."/>
            <person name="Andersson A."/>
            <person name="Bertilsson S."/>
            <person name="Dopson M."/>
        </authorList>
    </citation>
    <scope>NUCLEOTIDE SEQUENCE</scope>
    <source>
        <strain evidence="3">MM415A02510</strain>
        <strain evidence="2">MM415B00972</strain>
    </source>
</reference>
<evidence type="ECO:0000313" key="3">
    <source>
        <dbReference type="EMBL" id="QJA73052.1"/>
    </source>
</evidence>
<name>A0A6M3JVL6_9ZZZZ</name>
<evidence type="ECO:0000313" key="2">
    <source>
        <dbReference type="EMBL" id="QJA61211.1"/>
    </source>
</evidence>
<dbReference type="AlphaFoldDB" id="A0A6M3JVL6"/>
<accession>A0A6M3JVL6</accession>
<sequence length="54" mass="6441">MKENKQSQGSKKKARKKEFLERERKRIVNKFNYEAVKNANNIEEMAKAMGLKLR</sequence>
<organism evidence="3">
    <name type="scientific">viral metagenome</name>
    <dbReference type="NCBI Taxonomy" id="1070528"/>
    <lineage>
        <taxon>unclassified sequences</taxon>
        <taxon>metagenomes</taxon>
        <taxon>organismal metagenomes</taxon>
    </lineage>
</organism>
<proteinExistence type="predicted"/>
<evidence type="ECO:0000256" key="1">
    <source>
        <dbReference type="SAM" id="MobiDB-lite"/>
    </source>
</evidence>